<dbReference type="CDD" id="cd00063">
    <property type="entry name" value="FN3"/>
    <property type="match status" value="1"/>
</dbReference>
<protein>
    <recommendedName>
        <fullName evidence="2">Fibronectin type-III domain-containing protein</fullName>
    </recommendedName>
</protein>
<dbReference type="AlphaFoldDB" id="A0A518I4Z4"/>
<evidence type="ECO:0000256" key="1">
    <source>
        <dbReference type="SAM" id="MobiDB-lite"/>
    </source>
</evidence>
<organism evidence="3 4">
    <name type="scientific">Gimesia fumaroli</name>
    <dbReference type="NCBI Taxonomy" id="2527976"/>
    <lineage>
        <taxon>Bacteria</taxon>
        <taxon>Pseudomonadati</taxon>
        <taxon>Planctomycetota</taxon>
        <taxon>Planctomycetia</taxon>
        <taxon>Planctomycetales</taxon>
        <taxon>Planctomycetaceae</taxon>
        <taxon>Gimesia</taxon>
    </lineage>
</organism>
<dbReference type="SUPFAM" id="SSF49265">
    <property type="entry name" value="Fibronectin type III"/>
    <property type="match status" value="2"/>
</dbReference>
<dbReference type="InterPro" id="IPR003961">
    <property type="entry name" value="FN3_dom"/>
</dbReference>
<proteinExistence type="predicted"/>
<evidence type="ECO:0000313" key="4">
    <source>
        <dbReference type="Proteomes" id="UP000318313"/>
    </source>
</evidence>
<name>A0A518I4Z4_9PLAN</name>
<dbReference type="EMBL" id="CP037452">
    <property type="protein sequence ID" value="QDV48108.1"/>
    <property type="molecule type" value="Genomic_DNA"/>
</dbReference>
<sequence length="327" mass="35583">MPPPPKPGTPKLAGSNASEREKNRKAASLKITWGTVTPVDSYQIQIKVGSNVTHVNTGAPPKLLANRPDNTKHIIRVRAKKGNLFSPFSDAFSVFTRPKTPDRPRLVGTSTTADDPLADVKARAANSLQLTWPSVGSGITYDLDFGGGDVRSGVSPGTTFKNLEPNKLYNLRVRARDEARGDVSDFSSPLRKIRTRPPIPTGLSRLGFDLFFQQIQLEWDSVSTFPGDKQAKWQLGRRKAGSTSDPQILATGKLSITRFLETSYPLGTQQEYLIRIAASKNHSFWSPALAVNGPIVNLLGIQNSFAIIPDVGAAAPSLLDQSDPFRL</sequence>
<accession>A0A518I4Z4</accession>
<keyword evidence="4" id="KW-1185">Reference proteome</keyword>
<feature type="region of interest" description="Disordered" evidence="1">
    <location>
        <begin position="1"/>
        <end position="25"/>
    </location>
</feature>
<evidence type="ECO:0000313" key="3">
    <source>
        <dbReference type="EMBL" id="QDV48108.1"/>
    </source>
</evidence>
<dbReference type="KEGG" id="gfm:Enr17x_01170"/>
<dbReference type="RefSeq" id="WP_145305313.1">
    <property type="nucleotide sequence ID" value="NZ_CP037452.1"/>
</dbReference>
<evidence type="ECO:0000259" key="2">
    <source>
        <dbReference type="PROSITE" id="PS50853"/>
    </source>
</evidence>
<gene>
    <name evidence="3" type="ORF">Enr17x_01170</name>
</gene>
<reference evidence="3 4" key="1">
    <citation type="submission" date="2019-03" db="EMBL/GenBank/DDBJ databases">
        <title>Deep-cultivation of Planctomycetes and their phenomic and genomic characterization uncovers novel biology.</title>
        <authorList>
            <person name="Wiegand S."/>
            <person name="Jogler M."/>
            <person name="Boedeker C."/>
            <person name="Pinto D."/>
            <person name="Vollmers J."/>
            <person name="Rivas-Marin E."/>
            <person name="Kohn T."/>
            <person name="Peeters S.H."/>
            <person name="Heuer A."/>
            <person name="Rast P."/>
            <person name="Oberbeckmann S."/>
            <person name="Bunk B."/>
            <person name="Jeske O."/>
            <person name="Meyerdierks A."/>
            <person name="Storesund J.E."/>
            <person name="Kallscheuer N."/>
            <person name="Luecker S."/>
            <person name="Lage O.M."/>
            <person name="Pohl T."/>
            <person name="Merkel B.J."/>
            <person name="Hornburger P."/>
            <person name="Mueller R.-W."/>
            <person name="Bruemmer F."/>
            <person name="Labrenz M."/>
            <person name="Spormann A.M."/>
            <person name="Op den Camp H."/>
            <person name="Overmann J."/>
            <person name="Amann R."/>
            <person name="Jetten M.S.M."/>
            <person name="Mascher T."/>
            <person name="Medema M.H."/>
            <person name="Devos D.P."/>
            <person name="Kaster A.-K."/>
            <person name="Ovreas L."/>
            <person name="Rohde M."/>
            <person name="Galperin M.Y."/>
            <person name="Jogler C."/>
        </authorList>
    </citation>
    <scope>NUCLEOTIDE SEQUENCE [LARGE SCALE GENOMIC DNA]</scope>
    <source>
        <strain evidence="3 4">Enr17</strain>
    </source>
</reference>
<feature type="domain" description="Fibronectin type-III" evidence="2">
    <location>
        <begin position="113"/>
        <end position="198"/>
    </location>
</feature>
<dbReference type="Proteomes" id="UP000318313">
    <property type="component" value="Chromosome"/>
</dbReference>
<dbReference type="PROSITE" id="PS50853">
    <property type="entry name" value="FN3"/>
    <property type="match status" value="1"/>
</dbReference>
<dbReference type="InterPro" id="IPR036116">
    <property type="entry name" value="FN3_sf"/>
</dbReference>